<dbReference type="Proteomes" id="UP000093482">
    <property type="component" value="Unassembled WGS sequence"/>
</dbReference>
<sequence length="515" mass="58515">MNEQTVANGFRQVSDVNLRALYVIVKKLHAGHVMASKVTDLVSGEQRLYKKIQRDIEAYTAVADAQVQLGLLLEMAQQLKLPKVPLTDDKIVLLQVQAMIEQLYVKYETHDKLAPMLAGHVKPLDAILAIHATQLQRFFTSALKKLTGEEREQVYEALSSYIEDDTLITLNDDVITQVLQAHAPTDYCKQIEVTAILIEALPNVKLEESLDRVLAIFIHPSFLKFDVFGTTAFSLSKQLDNTRTLFLGLALTVLTVIGARYEKADIHVLAAHWQHVVNQRAKLQLDIDALRNHIGQHEALLLQFGAQLDAKEEEIQKAAYYVRQEKEKLYADFNVTRADMEITDTTYHTYYKRFKEAEREVAALREKNENGQSQRSNSIFSKLTSKVKATANNVSIKSKEREKKKLYEGMIDLFIDLDSRYLASEKAVIRQLQANVDALNEEKAVIEGERAPILAAMRDLQQKINDKEKNIAHMEKLFYSIDVGTPKELTAPRPLPAIETEMIDLENIEIMDKDV</sequence>
<dbReference type="EMBL" id="MATO01000084">
    <property type="protein sequence ID" value="OCS84189.1"/>
    <property type="molecule type" value="Genomic_DNA"/>
</dbReference>
<evidence type="ECO:0000313" key="2">
    <source>
        <dbReference type="EMBL" id="OCS84189.1"/>
    </source>
</evidence>
<feature type="coiled-coil region" evidence="1">
    <location>
        <begin position="347"/>
        <end position="374"/>
    </location>
</feature>
<dbReference type="RefSeq" id="WP_066466588.1">
    <property type="nucleotide sequence ID" value="NZ_MATO01000084.1"/>
</dbReference>
<keyword evidence="1" id="KW-0175">Coiled coil</keyword>
<dbReference type="AlphaFoldDB" id="A0A1C0YAM9"/>
<protein>
    <submittedName>
        <fullName evidence="2">Uncharacterized protein</fullName>
    </submittedName>
</protein>
<proteinExistence type="predicted"/>
<gene>
    <name evidence="2" type="ORF">A6K76_16060</name>
</gene>
<dbReference type="OrthoDB" id="9818878at2"/>
<keyword evidence="3" id="KW-1185">Reference proteome</keyword>
<evidence type="ECO:0000313" key="3">
    <source>
        <dbReference type="Proteomes" id="UP000093482"/>
    </source>
</evidence>
<accession>A0A1C0YAM9</accession>
<comment type="caution">
    <text evidence="2">The sequence shown here is derived from an EMBL/GenBank/DDBJ whole genome shotgun (WGS) entry which is preliminary data.</text>
</comment>
<feature type="coiled-coil region" evidence="1">
    <location>
        <begin position="422"/>
        <end position="477"/>
    </location>
</feature>
<name>A0A1C0YAM9_9BACL</name>
<organism evidence="2 3">
    <name type="scientific">Caryophanon latum</name>
    <dbReference type="NCBI Taxonomy" id="33977"/>
    <lineage>
        <taxon>Bacteria</taxon>
        <taxon>Bacillati</taxon>
        <taxon>Bacillota</taxon>
        <taxon>Bacilli</taxon>
        <taxon>Bacillales</taxon>
        <taxon>Caryophanaceae</taxon>
        <taxon>Caryophanon</taxon>
    </lineage>
</organism>
<reference evidence="2 3" key="1">
    <citation type="submission" date="2016-07" db="EMBL/GenBank/DDBJ databases">
        <title>Caryophanon latum genome sequencing.</title>
        <authorList>
            <person name="Verma A."/>
            <person name="Pal Y."/>
            <person name="Krishnamurthi S."/>
        </authorList>
    </citation>
    <scope>NUCLEOTIDE SEQUENCE [LARGE SCALE GENOMIC DNA]</scope>
    <source>
        <strain evidence="2 3">DSM 14151</strain>
    </source>
</reference>
<evidence type="ECO:0000256" key="1">
    <source>
        <dbReference type="SAM" id="Coils"/>
    </source>
</evidence>